<name>A0A6G1EZM6_9ORYZ</name>
<feature type="region of interest" description="Disordered" evidence="1">
    <location>
        <begin position="1"/>
        <end position="70"/>
    </location>
</feature>
<keyword evidence="3" id="KW-1185">Reference proteome</keyword>
<reference evidence="2 3" key="1">
    <citation type="submission" date="2019-11" db="EMBL/GenBank/DDBJ databases">
        <title>Whole genome sequence of Oryza granulata.</title>
        <authorList>
            <person name="Li W."/>
        </authorList>
    </citation>
    <scope>NUCLEOTIDE SEQUENCE [LARGE SCALE GENOMIC DNA]</scope>
    <source>
        <strain evidence="3">cv. Menghai</strain>
        <tissue evidence="2">Leaf</tissue>
    </source>
</reference>
<feature type="compositionally biased region" description="Basic and acidic residues" evidence="1">
    <location>
        <begin position="30"/>
        <end position="51"/>
    </location>
</feature>
<comment type="caution">
    <text evidence="2">The sequence shown here is derived from an EMBL/GenBank/DDBJ whole genome shotgun (WGS) entry which is preliminary data.</text>
</comment>
<proteinExistence type="predicted"/>
<dbReference type="Proteomes" id="UP000479710">
    <property type="component" value="Unassembled WGS sequence"/>
</dbReference>
<sequence length="124" mass="13326">MSRARGSTPGGGTESVRWRGRRGAWGGVEGRWRGDFRPDDGEAARRPRADSPLEQAGGGLRRGRRRGRASTSARLVFGAAGRRPASCGEGLELGVRVCGWRRDGGSEIWRGQGCANDFTRRSAG</sequence>
<gene>
    <name evidence="2" type="ORF">E2562_027200</name>
</gene>
<dbReference type="AlphaFoldDB" id="A0A6G1EZM6"/>
<evidence type="ECO:0000313" key="2">
    <source>
        <dbReference type="EMBL" id="KAF0930022.1"/>
    </source>
</evidence>
<dbReference type="EMBL" id="SPHZ02000002">
    <property type="protein sequence ID" value="KAF0930022.1"/>
    <property type="molecule type" value="Genomic_DNA"/>
</dbReference>
<evidence type="ECO:0000256" key="1">
    <source>
        <dbReference type="SAM" id="MobiDB-lite"/>
    </source>
</evidence>
<accession>A0A6G1EZM6</accession>
<protein>
    <submittedName>
        <fullName evidence="2">Uncharacterized protein</fullName>
    </submittedName>
</protein>
<evidence type="ECO:0000313" key="3">
    <source>
        <dbReference type="Proteomes" id="UP000479710"/>
    </source>
</evidence>
<organism evidence="2 3">
    <name type="scientific">Oryza meyeriana var. granulata</name>
    <dbReference type="NCBI Taxonomy" id="110450"/>
    <lineage>
        <taxon>Eukaryota</taxon>
        <taxon>Viridiplantae</taxon>
        <taxon>Streptophyta</taxon>
        <taxon>Embryophyta</taxon>
        <taxon>Tracheophyta</taxon>
        <taxon>Spermatophyta</taxon>
        <taxon>Magnoliopsida</taxon>
        <taxon>Liliopsida</taxon>
        <taxon>Poales</taxon>
        <taxon>Poaceae</taxon>
        <taxon>BOP clade</taxon>
        <taxon>Oryzoideae</taxon>
        <taxon>Oryzeae</taxon>
        <taxon>Oryzinae</taxon>
        <taxon>Oryza</taxon>
        <taxon>Oryza meyeriana</taxon>
    </lineage>
</organism>